<dbReference type="SUPFAM" id="SSF56801">
    <property type="entry name" value="Acetyl-CoA synthetase-like"/>
    <property type="match status" value="1"/>
</dbReference>
<dbReference type="RefSeq" id="WP_136081995.1">
    <property type="nucleotide sequence ID" value="NZ_CAAHFG010000003.1"/>
</dbReference>
<dbReference type="Gene3D" id="3.40.50.12780">
    <property type="entry name" value="N-terminal domain of ligase-like"/>
    <property type="match status" value="1"/>
</dbReference>
<name>A0A6C2UB15_PONDE</name>
<dbReference type="PANTHER" id="PTHR43845">
    <property type="entry name" value="BLR5969 PROTEIN"/>
    <property type="match status" value="1"/>
</dbReference>
<accession>A0A6C2UB15</accession>
<dbReference type="EMBL" id="CAAHFG010000003">
    <property type="protein sequence ID" value="VGO16496.1"/>
    <property type="molecule type" value="Genomic_DNA"/>
</dbReference>
<dbReference type="GO" id="GO:0016874">
    <property type="term" value="F:ligase activity"/>
    <property type="evidence" value="ECO:0007669"/>
    <property type="project" value="UniProtKB-KW"/>
</dbReference>
<dbReference type="Proteomes" id="UP000366872">
    <property type="component" value="Unassembled WGS sequence"/>
</dbReference>
<keyword evidence="2" id="KW-1185">Reference proteome</keyword>
<evidence type="ECO:0000313" key="2">
    <source>
        <dbReference type="Proteomes" id="UP000366872"/>
    </source>
</evidence>
<organism evidence="1 2">
    <name type="scientific">Pontiella desulfatans</name>
    <dbReference type="NCBI Taxonomy" id="2750659"/>
    <lineage>
        <taxon>Bacteria</taxon>
        <taxon>Pseudomonadati</taxon>
        <taxon>Kiritimatiellota</taxon>
        <taxon>Kiritimatiellia</taxon>
        <taxon>Kiritimatiellales</taxon>
        <taxon>Pontiellaceae</taxon>
        <taxon>Pontiella</taxon>
    </lineage>
</organism>
<keyword evidence="1" id="KW-0436">Ligase</keyword>
<sequence>MNLEWIQHENSLTLVDKGEHSALVVERFLRHLFQTSRFYRRQIEETGVPLDAPFELLSRMPVSSKEDYRDALQTEALQTLHARPFISDYSSGSTDKCVLRFSSVAEELAELEITETVFRRAGMGAGDRFVCLEVGAPEIYDFYFRAARNIGAAQTTYIKVTSHYAASFAPLLRLEPTVILSLPSLMVKAWPYIRDHWPKGASPVKSFIHMGEAMHPDLKREIETVWGCKVYSFYGTTELGGMGGECIHGNGCHFDPRMVCPTLGNPSELSPGLFEGEGYFTTLHFRSQAVVKYRAGDVVQLDLNPCPCGEDSPRLRFVERTADSFIITGDKFRYETVFNALRKAVPEIDLLTIRLDDIPGSDKARITLVLPKAAESRRERIAETLRRGIFELDAVFHYGFAEFELEFVSPEAFGERKMKRVVDARKYFS</sequence>
<evidence type="ECO:0000313" key="1">
    <source>
        <dbReference type="EMBL" id="VGO16496.1"/>
    </source>
</evidence>
<gene>
    <name evidence="1" type="ORF">PDESU_05087</name>
</gene>
<dbReference type="InterPro" id="IPR042099">
    <property type="entry name" value="ANL_N_sf"/>
</dbReference>
<reference evidence="1 2" key="1">
    <citation type="submission" date="2019-04" db="EMBL/GenBank/DDBJ databases">
        <authorList>
            <person name="Van Vliet M D."/>
        </authorList>
    </citation>
    <scope>NUCLEOTIDE SEQUENCE [LARGE SCALE GENOMIC DNA]</scope>
    <source>
        <strain evidence="1 2">F1</strain>
    </source>
</reference>
<proteinExistence type="predicted"/>
<dbReference type="PANTHER" id="PTHR43845:SF1">
    <property type="entry name" value="BLR5969 PROTEIN"/>
    <property type="match status" value="1"/>
</dbReference>
<protein>
    <submittedName>
        <fullName evidence="1">Phenylacetate-coenzyme A ligase</fullName>
    </submittedName>
</protein>
<dbReference type="AlphaFoldDB" id="A0A6C2UB15"/>